<dbReference type="AlphaFoldDB" id="A0A9W7SN16"/>
<evidence type="ECO:0000256" key="2">
    <source>
        <dbReference type="SAM" id="SignalP"/>
    </source>
</evidence>
<evidence type="ECO:0000313" key="4">
    <source>
        <dbReference type="Proteomes" id="UP001138500"/>
    </source>
</evidence>
<organism evidence="3 4">
    <name type="scientific">Teratosphaeria destructans</name>
    <dbReference type="NCBI Taxonomy" id="418781"/>
    <lineage>
        <taxon>Eukaryota</taxon>
        <taxon>Fungi</taxon>
        <taxon>Dikarya</taxon>
        <taxon>Ascomycota</taxon>
        <taxon>Pezizomycotina</taxon>
        <taxon>Dothideomycetes</taxon>
        <taxon>Dothideomycetidae</taxon>
        <taxon>Mycosphaerellales</taxon>
        <taxon>Teratosphaeriaceae</taxon>
        <taxon>Teratosphaeria</taxon>
    </lineage>
</organism>
<sequence>MNLLTTLSLLTSLLPPSTASRQNLTHPFQPPPTSPLTKRWYSIPTPTANQIPGGWGPWPRICPGPTEPHPLRYCFADARSHTNLQPLLDEAIARWAPAL</sequence>
<reference evidence="3 4" key="2">
    <citation type="journal article" date="2021" name="Curr. Genet.">
        <title>Genetic response to nitrogen starvation in the aggressive Eucalyptus foliar pathogen Teratosphaeria destructans.</title>
        <authorList>
            <person name="Havenga M."/>
            <person name="Wingfield B.D."/>
            <person name="Wingfield M.J."/>
            <person name="Dreyer L.L."/>
            <person name="Roets F."/>
            <person name="Aylward J."/>
        </authorList>
    </citation>
    <scope>NUCLEOTIDE SEQUENCE [LARGE SCALE GENOMIC DNA]</scope>
    <source>
        <strain evidence="3">CMW44962</strain>
    </source>
</reference>
<feature type="region of interest" description="Disordered" evidence="1">
    <location>
        <begin position="17"/>
        <end position="38"/>
    </location>
</feature>
<keyword evidence="4" id="KW-1185">Reference proteome</keyword>
<feature type="non-terminal residue" evidence="3">
    <location>
        <position position="99"/>
    </location>
</feature>
<feature type="signal peptide" evidence="2">
    <location>
        <begin position="1"/>
        <end position="19"/>
    </location>
</feature>
<keyword evidence="2" id="KW-0732">Signal</keyword>
<evidence type="ECO:0000256" key="1">
    <source>
        <dbReference type="SAM" id="MobiDB-lite"/>
    </source>
</evidence>
<dbReference type="EMBL" id="RIBY02002127">
    <property type="protein sequence ID" value="KAH9825360.1"/>
    <property type="molecule type" value="Genomic_DNA"/>
</dbReference>
<gene>
    <name evidence="3" type="ORF">Tdes44962_MAKER10216</name>
</gene>
<feature type="chain" id="PRO_5040881036" description="Secreted protein" evidence="2">
    <location>
        <begin position="20"/>
        <end position="99"/>
    </location>
</feature>
<evidence type="ECO:0008006" key="5">
    <source>
        <dbReference type="Google" id="ProtNLM"/>
    </source>
</evidence>
<protein>
    <recommendedName>
        <fullName evidence="5">Secreted protein</fullName>
    </recommendedName>
</protein>
<accession>A0A9W7SN16</accession>
<proteinExistence type="predicted"/>
<name>A0A9W7SN16_9PEZI</name>
<reference evidence="3 4" key="1">
    <citation type="journal article" date="2018" name="IMA Fungus">
        <title>IMA Genome-F 10: Nine draft genome sequences of Claviceps purpurea s.lat., including C. arundinis, C. humidiphila, and C. cf. spartinae, pseudomolecules for the pitch canker pathogen Fusarium circinatum, draft genome of Davidsoniella eucalypti, Grosmannia galeiformis, Quambalaria eucalypti, and Teratosphaeria destructans.</title>
        <authorList>
            <person name="Wingfield B.D."/>
            <person name="Liu M."/>
            <person name="Nguyen H.D."/>
            <person name="Lane F.A."/>
            <person name="Morgan S.W."/>
            <person name="De Vos L."/>
            <person name="Wilken P.M."/>
            <person name="Duong T.A."/>
            <person name="Aylward J."/>
            <person name="Coetzee M.P."/>
            <person name="Dadej K."/>
            <person name="De Beer Z.W."/>
            <person name="Findlay W."/>
            <person name="Havenga M."/>
            <person name="Kolarik M."/>
            <person name="Menzies J.G."/>
            <person name="Naidoo K."/>
            <person name="Pochopski O."/>
            <person name="Shoukouhi P."/>
            <person name="Santana Q.C."/>
            <person name="Seifert K.A."/>
            <person name="Soal N."/>
            <person name="Steenkamp E.T."/>
            <person name="Tatham C.T."/>
            <person name="van der Nest M.A."/>
            <person name="Wingfield M.J."/>
        </authorList>
    </citation>
    <scope>NUCLEOTIDE SEQUENCE [LARGE SCALE GENOMIC DNA]</scope>
    <source>
        <strain evidence="3">CMW44962</strain>
    </source>
</reference>
<evidence type="ECO:0000313" key="3">
    <source>
        <dbReference type="EMBL" id="KAH9825360.1"/>
    </source>
</evidence>
<comment type="caution">
    <text evidence="3">The sequence shown here is derived from an EMBL/GenBank/DDBJ whole genome shotgun (WGS) entry which is preliminary data.</text>
</comment>
<dbReference type="Proteomes" id="UP001138500">
    <property type="component" value="Unassembled WGS sequence"/>
</dbReference>